<sequence length="62" mass="7272">MYAKLREERLRQNFTAQEMSKLLGLKTTSAYYKKENGKIKISIDEALKISNKLSKKVEDIFM</sequence>
<dbReference type="RefSeq" id="WP_212692544.1">
    <property type="nucleotide sequence ID" value="NZ_CP058561.1"/>
</dbReference>
<feature type="domain" description="HTH cro/C1-type" evidence="1">
    <location>
        <begin position="5"/>
        <end position="60"/>
    </location>
</feature>
<dbReference type="SMART" id="SM00530">
    <property type="entry name" value="HTH_XRE"/>
    <property type="match status" value="1"/>
</dbReference>
<reference evidence="2 3" key="1">
    <citation type="submission" date="2020-07" db="EMBL/GenBank/DDBJ databases">
        <title>Vallitalea guaymasensis genome.</title>
        <authorList>
            <person name="Postec A."/>
        </authorList>
    </citation>
    <scope>NUCLEOTIDE SEQUENCE [LARGE SCALE GENOMIC DNA]</scope>
    <source>
        <strain evidence="2 3">Ra1766G1</strain>
    </source>
</reference>
<dbReference type="SUPFAM" id="SSF47413">
    <property type="entry name" value="lambda repressor-like DNA-binding domains"/>
    <property type="match status" value="1"/>
</dbReference>
<dbReference type="GO" id="GO:0003677">
    <property type="term" value="F:DNA binding"/>
    <property type="evidence" value="ECO:0007669"/>
    <property type="project" value="InterPro"/>
</dbReference>
<keyword evidence="3" id="KW-1185">Reference proteome</keyword>
<evidence type="ECO:0000313" key="3">
    <source>
        <dbReference type="Proteomes" id="UP000677305"/>
    </source>
</evidence>
<dbReference type="Proteomes" id="UP000677305">
    <property type="component" value="Chromosome"/>
</dbReference>
<protein>
    <submittedName>
        <fullName evidence="2">Helix-turn-helix transcriptional regulator</fullName>
    </submittedName>
</protein>
<dbReference type="InterPro" id="IPR010982">
    <property type="entry name" value="Lambda_DNA-bd_dom_sf"/>
</dbReference>
<organism evidence="2 3">
    <name type="scientific">Vallitalea guaymasensis</name>
    <dbReference type="NCBI Taxonomy" id="1185412"/>
    <lineage>
        <taxon>Bacteria</taxon>
        <taxon>Bacillati</taxon>
        <taxon>Bacillota</taxon>
        <taxon>Clostridia</taxon>
        <taxon>Lachnospirales</taxon>
        <taxon>Vallitaleaceae</taxon>
        <taxon>Vallitalea</taxon>
    </lineage>
</organism>
<dbReference type="PROSITE" id="PS50943">
    <property type="entry name" value="HTH_CROC1"/>
    <property type="match status" value="1"/>
</dbReference>
<evidence type="ECO:0000259" key="1">
    <source>
        <dbReference type="PROSITE" id="PS50943"/>
    </source>
</evidence>
<dbReference type="KEGG" id="vgu:HYG85_04930"/>
<gene>
    <name evidence="2" type="ORF">HYG85_04930</name>
</gene>
<dbReference type="InterPro" id="IPR001387">
    <property type="entry name" value="Cro/C1-type_HTH"/>
</dbReference>
<name>A0A8J8M8W9_9FIRM</name>
<proteinExistence type="predicted"/>
<dbReference type="EMBL" id="CP058561">
    <property type="protein sequence ID" value="QUH28295.1"/>
    <property type="molecule type" value="Genomic_DNA"/>
</dbReference>
<dbReference type="AlphaFoldDB" id="A0A8J8M8W9"/>
<accession>A0A8J8M8W9</accession>
<evidence type="ECO:0000313" key="2">
    <source>
        <dbReference type="EMBL" id="QUH28295.1"/>
    </source>
</evidence>
<dbReference type="Pfam" id="PF01381">
    <property type="entry name" value="HTH_3"/>
    <property type="match status" value="1"/>
</dbReference>
<dbReference type="Gene3D" id="1.10.260.40">
    <property type="entry name" value="lambda repressor-like DNA-binding domains"/>
    <property type="match status" value="1"/>
</dbReference>